<evidence type="ECO:0000313" key="6">
    <source>
        <dbReference type="EMBL" id="KAJ9612044.1"/>
    </source>
</evidence>
<feature type="compositionally biased region" description="Basic and acidic residues" evidence="4">
    <location>
        <begin position="617"/>
        <end position="626"/>
    </location>
</feature>
<keyword evidence="1" id="KW-0805">Transcription regulation</keyword>
<dbReference type="EMBL" id="JAPDRK010000005">
    <property type="protein sequence ID" value="KAJ9612044.1"/>
    <property type="molecule type" value="Genomic_DNA"/>
</dbReference>
<feature type="compositionally biased region" description="Polar residues" evidence="4">
    <location>
        <begin position="823"/>
        <end position="833"/>
    </location>
</feature>
<feature type="compositionally biased region" description="Polar residues" evidence="4">
    <location>
        <begin position="865"/>
        <end position="893"/>
    </location>
</feature>
<evidence type="ECO:0000256" key="2">
    <source>
        <dbReference type="ARBA" id="ARBA00023163"/>
    </source>
</evidence>
<sequence>MDATGSKTAERPNKRRRVPDELRKRSVQSCDLCRQTRFYGSWDDLSSRYRCLDALVKHTYPNDVTDTVTDLLQLGRRLGFEMPDLDAENSISRKDLLKSEASVGGVSSCNLQNEAPHILPSITTTSPETQMNQDHQRPSAAQRRVSGGFVRDASGQAHFIGPSGTLSFFADLRHLVRSRAGNPGLGDTDESSRFAHDDTTRALEADDLQDSNEPDSSEDLVGPSPQSILSDLSREFSGPARPDPEEFLECLPPSEIIEELAQEYFAKIHPDFPIFSRALFEDELDLFVIQPRIRKYHGTLHQHEVTGGEKASPDFGWLACLRMILLLGSVGPSVRKMAIDLGRLRRQCLAEVRSFIPHLVTKCTITSVQALLLQAFFLHSNNHRNGAWTLLGTATRISFALGLHRSDPEIALRPIERELRKRIFCTLYGFEQFLSSSLGRPSGLNEFDVDVKAPRDGFLDDVTGQTSQYTIAGSSLQMILGQTRIAIARLKDNLDGDIATSNSATPSPDVEILHKLQQWKRTLPAHLNIPTIVDLNGTSLPSVHGSDTSSPETLSARDLKLSLSRQTATQMRALILLHIQYHYVAVLVTRPTLLWQISSMRSRSTSRRASQAAGSYHDARKNDSRGETRAKIAETCEFHAAQLAALTVFLHENQLLNGVSALDVFYAYSAGLVLILGFLKDVDLSRHSHGSELSHQEVLDDGTRVEIRNDTFDRRALIQALRSTLETVEKCATMRRMAGVMERFAKSVMKDDILRKPAHRPEVAHHAISAQHSGIAQRSPGSGSRGKNDANLNQASHSTGSVLPILNGTVSENSAQLIAEYNSRPTPETSQWPLSPDSAPARTEQHFRPTENSRSWVSRTEDNIQKNQSGGTLAHHSLSSMENQPHSTRQYQPHQNLRSLDNIPGNSLQREYWLNAVGQAGDVLVDPYGSAAAMQSDRPYSLGNQAHTQDAGDASRASFWYDPLATLADGQIVDWADLESFLAS</sequence>
<evidence type="ECO:0000256" key="3">
    <source>
        <dbReference type="ARBA" id="ARBA00023242"/>
    </source>
</evidence>
<dbReference type="Proteomes" id="UP001172673">
    <property type="component" value="Unassembled WGS sequence"/>
</dbReference>
<evidence type="ECO:0000313" key="7">
    <source>
        <dbReference type="Proteomes" id="UP001172673"/>
    </source>
</evidence>
<feature type="compositionally biased region" description="Polar residues" evidence="4">
    <location>
        <begin position="770"/>
        <end position="782"/>
    </location>
</feature>
<comment type="caution">
    <text evidence="6">The sequence shown here is derived from an EMBL/GenBank/DDBJ whole genome shotgun (WGS) entry which is preliminary data.</text>
</comment>
<feature type="compositionally biased region" description="Low complexity" evidence="4">
    <location>
        <begin position="606"/>
        <end position="615"/>
    </location>
</feature>
<feature type="region of interest" description="Disordered" evidence="4">
    <location>
        <begin position="203"/>
        <end position="244"/>
    </location>
</feature>
<dbReference type="PANTHER" id="PTHR47424:SF6">
    <property type="entry name" value="PROLINE UTILIZATION TRANS-ACTIVATOR"/>
    <property type="match status" value="1"/>
</dbReference>
<name>A0AA38XEN2_9EURO</name>
<feature type="region of interest" description="Disordered" evidence="4">
    <location>
        <begin position="108"/>
        <end position="146"/>
    </location>
</feature>
<dbReference type="Pfam" id="PF04082">
    <property type="entry name" value="Fungal_trans"/>
    <property type="match status" value="1"/>
</dbReference>
<dbReference type="SMART" id="SM00906">
    <property type="entry name" value="Fungal_trans"/>
    <property type="match status" value="1"/>
</dbReference>
<keyword evidence="2" id="KW-0804">Transcription</keyword>
<feature type="domain" description="Xylanolytic transcriptional activator regulatory" evidence="5">
    <location>
        <begin position="387"/>
        <end position="460"/>
    </location>
</feature>
<feature type="compositionally biased region" description="Basic and acidic residues" evidence="4">
    <location>
        <begin position="8"/>
        <end position="21"/>
    </location>
</feature>
<keyword evidence="7" id="KW-1185">Reference proteome</keyword>
<feature type="region of interest" description="Disordered" evidence="4">
    <location>
        <begin position="606"/>
        <end position="626"/>
    </location>
</feature>
<reference evidence="6" key="1">
    <citation type="submission" date="2022-10" db="EMBL/GenBank/DDBJ databases">
        <title>Culturing micro-colonial fungi from biological soil crusts in the Mojave desert and describing Neophaeococcomyces mojavensis, and introducing the new genera and species Taxawa tesnikishii.</title>
        <authorList>
            <person name="Kurbessoian T."/>
            <person name="Stajich J.E."/>
        </authorList>
    </citation>
    <scope>NUCLEOTIDE SEQUENCE</scope>
    <source>
        <strain evidence="6">TK_41</strain>
    </source>
</reference>
<protein>
    <recommendedName>
        <fullName evidence="5">Xylanolytic transcriptional activator regulatory domain-containing protein</fullName>
    </recommendedName>
</protein>
<dbReference type="InterPro" id="IPR051127">
    <property type="entry name" value="Fungal_SecMet_Regulators"/>
</dbReference>
<evidence type="ECO:0000259" key="5">
    <source>
        <dbReference type="SMART" id="SM00906"/>
    </source>
</evidence>
<dbReference type="PANTHER" id="PTHR47424">
    <property type="entry name" value="REGULATORY PROTEIN GAL4"/>
    <property type="match status" value="1"/>
</dbReference>
<accession>A0AA38XEN2</accession>
<keyword evidence="3" id="KW-0539">Nucleus</keyword>
<feature type="compositionally biased region" description="Acidic residues" evidence="4">
    <location>
        <begin position="205"/>
        <end position="218"/>
    </location>
</feature>
<feature type="region of interest" description="Disordered" evidence="4">
    <location>
        <begin position="823"/>
        <end position="893"/>
    </location>
</feature>
<evidence type="ECO:0000256" key="4">
    <source>
        <dbReference type="SAM" id="MobiDB-lite"/>
    </source>
</evidence>
<dbReference type="GO" id="GO:0008270">
    <property type="term" value="F:zinc ion binding"/>
    <property type="evidence" value="ECO:0007669"/>
    <property type="project" value="InterPro"/>
</dbReference>
<feature type="region of interest" description="Disordered" evidence="4">
    <location>
        <begin position="768"/>
        <end position="805"/>
    </location>
</feature>
<feature type="region of interest" description="Disordered" evidence="4">
    <location>
        <begin position="1"/>
        <end position="21"/>
    </location>
</feature>
<dbReference type="InterPro" id="IPR007219">
    <property type="entry name" value="XnlR_reg_dom"/>
</dbReference>
<feature type="compositionally biased region" description="Polar residues" evidence="4">
    <location>
        <begin position="790"/>
        <end position="801"/>
    </location>
</feature>
<feature type="compositionally biased region" description="Polar residues" evidence="4">
    <location>
        <begin position="121"/>
        <end position="133"/>
    </location>
</feature>
<dbReference type="CDD" id="cd12148">
    <property type="entry name" value="fungal_TF_MHR"/>
    <property type="match status" value="1"/>
</dbReference>
<dbReference type="GO" id="GO:0006351">
    <property type="term" value="P:DNA-templated transcription"/>
    <property type="evidence" value="ECO:0007669"/>
    <property type="project" value="InterPro"/>
</dbReference>
<organism evidence="6 7">
    <name type="scientific">Cladophialophora chaetospira</name>
    <dbReference type="NCBI Taxonomy" id="386627"/>
    <lineage>
        <taxon>Eukaryota</taxon>
        <taxon>Fungi</taxon>
        <taxon>Dikarya</taxon>
        <taxon>Ascomycota</taxon>
        <taxon>Pezizomycotina</taxon>
        <taxon>Eurotiomycetes</taxon>
        <taxon>Chaetothyriomycetidae</taxon>
        <taxon>Chaetothyriales</taxon>
        <taxon>Herpotrichiellaceae</taxon>
        <taxon>Cladophialophora</taxon>
    </lineage>
</organism>
<dbReference type="AlphaFoldDB" id="A0AA38XEN2"/>
<dbReference type="GO" id="GO:0003677">
    <property type="term" value="F:DNA binding"/>
    <property type="evidence" value="ECO:0007669"/>
    <property type="project" value="InterPro"/>
</dbReference>
<proteinExistence type="predicted"/>
<evidence type="ECO:0000256" key="1">
    <source>
        <dbReference type="ARBA" id="ARBA00023015"/>
    </source>
</evidence>
<gene>
    <name evidence="6" type="ORF">H2200_003639</name>
</gene>